<feature type="region of interest" description="Disordered" evidence="12">
    <location>
        <begin position="241"/>
        <end position="264"/>
    </location>
</feature>
<dbReference type="SUPFAM" id="SSF54695">
    <property type="entry name" value="POZ domain"/>
    <property type="match status" value="1"/>
</dbReference>
<dbReference type="PANTHER" id="PTHR11537:SF254">
    <property type="entry name" value="POTASSIUM VOLTAGE-GATED CHANNEL PROTEIN SHAB"/>
    <property type="match status" value="1"/>
</dbReference>
<gene>
    <name evidence="16" type="ORF">MGAL_10B043210</name>
</gene>
<evidence type="ECO:0000256" key="2">
    <source>
        <dbReference type="ARBA" id="ARBA00022448"/>
    </source>
</evidence>
<organism evidence="16 17">
    <name type="scientific">Mytilus galloprovincialis</name>
    <name type="common">Mediterranean mussel</name>
    <dbReference type="NCBI Taxonomy" id="29158"/>
    <lineage>
        <taxon>Eukaryota</taxon>
        <taxon>Metazoa</taxon>
        <taxon>Spiralia</taxon>
        <taxon>Lophotrochozoa</taxon>
        <taxon>Mollusca</taxon>
        <taxon>Bivalvia</taxon>
        <taxon>Autobranchia</taxon>
        <taxon>Pteriomorphia</taxon>
        <taxon>Mytilida</taxon>
        <taxon>Mytiloidea</taxon>
        <taxon>Mytilidae</taxon>
        <taxon>Mytilinae</taxon>
        <taxon>Mytilus</taxon>
    </lineage>
</organism>
<dbReference type="Proteomes" id="UP000596742">
    <property type="component" value="Unassembled WGS sequence"/>
</dbReference>
<feature type="region of interest" description="Disordered" evidence="12">
    <location>
        <begin position="362"/>
        <end position="381"/>
    </location>
</feature>
<comment type="caution">
    <text evidence="16">The sequence shown here is derived from an EMBL/GenBank/DDBJ whole genome shotgun (WGS) entry which is preliminary data.</text>
</comment>
<dbReference type="Gene3D" id="1.10.287.70">
    <property type="match status" value="1"/>
</dbReference>
<dbReference type="Gene3D" id="3.30.710.10">
    <property type="entry name" value="Potassium Channel Kv1.1, Chain A"/>
    <property type="match status" value="1"/>
</dbReference>
<evidence type="ECO:0000256" key="4">
    <source>
        <dbReference type="ARBA" id="ARBA00022692"/>
    </source>
</evidence>
<accession>A0A8B6BP56</accession>
<evidence type="ECO:0000256" key="10">
    <source>
        <dbReference type="ARBA" id="ARBA00023136"/>
    </source>
</evidence>
<evidence type="ECO:0000313" key="16">
    <source>
        <dbReference type="EMBL" id="VDH93030.1"/>
    </source>
</evidence>
<dbReference type="GO" id="GO:0001508">
    <property type="term" value="P:action potential"/>
    <property type="evidence" value="ECO:0007669"/>
    <property type="project" value="TreeGrafter"/>
</dbReference>
<dbReference type="AlphaFoldDB" id="A0A8B6BP56"/>
<dbReference type="OrthoDB" id="433309at2759"/>
<feature type="domain" description="Ion transport" evidence="14">
    <location>
        <begin position="494"/>
        <end position="682"/>
    </location>
</feature>
<dbReference type="FunFam" id="1.10.287.70:FF:000028">
    <property type="entry name" value="potassium voltage-gated channel subfamily D member 3"/>
    <property type="match status" value="1"/>
</dbReference>
<keyword evidence="10 13" id="KW-0472">Membrane</keyword>
<dbReference type="Pfam" id="PF00520">
    <property type="entry name" value="Ion_trans"/>
    <property type="match status" value="1"/>
</dbReference>
<evidence type="ECO:0000256" key="7">
    <source>
        <dbReference type="ARBA" id="ARBA00022958"/>
    </source>
</evidence>
<dbReference type="SUPFAM" id="SSF81324">
    <property type="entry name" value="Voltage-gated potassium channels"/>
    <property type="match status" value="1"/>
</dbReference>
<evidence type="ECO:0000256" key="5">
    <source>
        <dbReference type="ARBA" id="ARBA00022826"/>
    </source>
</evidence>
<dbReference type="EMBL" id="UYJE01000410">
    <property type="protein sequence ID" value="VDH93030.1"/>
    <property type="molecule type" value="Genomic_DNA"/>
</dbReference>
<comment type="subcellular location">
    <subcellularLocation>
        <location evidence="1">Membrane</location>
        <topology evidence="1">Multi-pass membrane protein</topology>
    </subcellularLocation>
</comment>
<protein>
    <submittedName>
        <fullName evidence="16">Uncharacterized protein</fullName>
    </submittedName>
</protein>
<feature type="transmembrane region" description="Helical" evidence="13">
    <location>
        <begin position="533"/>
        <end position="553"/>
    </location>
</feature>
<evidence type="ECO:0000256" key="12">
    <source>
        <dbReference type="SAM" id="MobiDB-lite"/>
    </source>
</evidence>
<dbReference type="InterPro" id="IPR028325">
    <property type="entry name" value="VG_K_chnl"/>
</dbReference>
<keyword evidence="2" id="KW-0813">Transport</keyword>
<dbReference type="Pfam" id="PF02214">
    <property type="entry name" value="BTB_2"/>
    <property type="match status" value="1"/>
</dbReference>
<proteinExistence type="predicted"/>
<dbReference type="GO" id="GO:0008076">
    <property type="term" value="C:voltage-gated potassium channel complex"/>
    <property type="evidence" value="ECO:0007669"/>
    <property type="project" value="InterPro"/>
</dbReference>
<keyword evidence="4 13" id="KW-0812">Transmembrane</keyword>
<keyword evidence="17" id="KW-1185">Reference proteome</keyword>
<keyword evidence="9" id="KW-0406">Ion transport</keyword>
<feature type="transmembrane region" description="Helical" evidence="13">
    <location>
        <begin position="559"/>
        <end position="575"/>
    </location>
</feature>
<evidence type="ECO:0000256" key="9">
    <source>
        <dbReference type="ARBA" id="ARBA00023065"/>
    </source>
</evidence>
<keyword evidence="11" id="KW-0407">Ion channel</keyword>
<feature type="domain" description="Potassium channel tetramerisation-type BTB" evidence="15">
    <location>
        <begin position="7"/>
        <end position="94"/>
    </location>
</feature>
<dbReference type="InterPro" id="IPR011333">
    <property type="entry name" value="SKP1/BTB/POZ_sf"/>
</dbReference>
<evidence type="ECO:0000256" key="6">
    <source>
        <dbReference type="ARBA" id="ARBA00022882"/>
    </source>
</evidence>
<feature type="transmembrane region" description="Helical" evidence="13">
    <location>
        <begin position="502"/>
        <end position="521"/>
    </location>
</feature>
<evidence type="ECO:0000256" key="3">
    <source>
        <dbReference type="ARBA" id="ARBA00022538"/>
    </source>
</evidence>
<dbReference type="InterPro" id="IPR005821">
    <property type="entry name" value="Ion_trans_dom"/>
</dbReference>
<feature type="transmembrane region" description="Helical" evidence="13">
    <location>
        <begin position="595"/>
        <end position="616"/>
    </location>
</feature>
<evidence type="ECO:0000259" key="15">
    <source>
        <dbReference type="Pfam" id="PF02214"/>
    </source>
</evidence>
<keyword evidence="6" id="KW-0851">Voltage-gated channel</keyword>
<dbReference type="InterPro" id="IPR003131">
    <property type="entry name" value="T1-type_BTB"/>
</dbReference>
<keyword evidence="3" id="KW-0633">Potassium transport</keyword>
<evidence type="ECO:0000256" key="11">
    <source>
        <dbReference type="ARBA" id="ARBA00023303"/>
    </source>
</evidence>
<keyword evidence="7" id="KW-0630">Potassium</keyword>
<keyword evidence="5" id="KW-0631">Potassium channel</keyword>
<dbReference type="Gene3D" id="1.20.120.350">
    <property type="entry name" value="Voltage-gated potassium channels. Chain C"/>
    <property type="match status" value="2"/>
</dbReference>
<feature type="transmembrane region" description="Helical" evidence="13">
    <location>
        <begin position="156"/>
        <end position="180"/>
    </location>
</feature>
<evidence type="ECO:0000313" key="17">
    <source>
        <dbReference type="Proteomes" id="UP000596742"/>
    </source>
</evidence>
<dbReference type="PANTHER" id="PTHR11537">
    <property type="entry name" value="VOLTAGE-GATED POTASSIUM CHANNEL"/>
    <property type="match status" value="1"/>
</dbReference>
<sequence>MDTTENVLLNVSGKLYQIHKNVQCKLPKSQKSQLISFNGTYKEEHVYYKNRELFERVINYFGGSSLHIPNSMCPVEFEEELEFWKIEPKELSLCCYIKYKQRENARAMINKFFTHRRKKFDKDQNRIQLNKPYLHQLRNAVWDIIEFNTKSTLSKVYFIVSTFFILSAVFGIALSTLPVFREKSRNIFGKNKLLHQSAYLTTQTNNSVLWVLDEITTQTHTKLLPSFPLSDNKEQLQILDDSTTQRNKGGLPISEDSTTKTHKKRRPIFDDLSNDAYKEGLLVSDDSVAQTKKGLPPISVDSTTQLHKEKIQISDDLNTKTYKGELLISDESTTKTHTERLPISDNSITQTHKRGLLIPDDSTIERHKGGLPVSDESTTQTHKKIIPISSESTIQTHNEGLPVSDTSTTQTHKERLRISDDFTTQPHKRGFLKPDGSTTQMQTERFPMPDDSTTQTYITNDFIPNRTLEFTRDIVHQSFLPGQISSKFQSFYSKTEENVISALYYMTNSFFILDVLCRIVCSPNLKTIIKDILIMFDIFITLCAIVWYTLQVYDYHLDYLLYVQIFRVLGLFRILQHIHAFKVLGYTLNFSKRDLLALMMYVCVVIITMSNFLYFVENTNDFTSIPETWWYTLVTMTTLGYGDMVPSTVVGKIIGALSVIIGFLLFSLIIPIMATRFMTLYDMTDIDDLTLVKRRQKKNVFNSKAYKSLITVKCGNYQEI</sequence>
<feature type="transmembrane region" description="Helical" evidence="13">
    <location>
        <begin position="653"/>
        <end position="674"/>
    </location>
</feature>
<feature type="region of interest" description="Disordered" evidence="12">
    <location>
        <begin position="425"/>
        <end position="450"/>
    </location>
</feature>
<evidence type="ECO:0000256" key="8">
    <source>
        <dbReference type="ARBA" id="ARBA00022989"/>
    </source>
</evidence>
<evidence type="ECO:0000256" key="1">
    <source>
        <dbReference type="ARBA" id="ARBA00004141"/>
    </source>
</evidence>
<dbReference type="GO" id="GO:0005249">
    <property type="term" value="F:voltage-gated potassium channel activity"/>
    <property type="evidence" value="ECO:0007669"/>
    <property type="project" value="InterPro"/>
</dbReference>
<evidence type="ECO:0000259" key="14">
    <source>
        <dbReference type="Pfam" id="PF00520"/>
    </source>
</evidence>
<dbReference type="GO" id="GO:0051260">
    <property type="term" value="P:protein homooligomerization"/>
    <property type="evidence" value="ECO:0007669"/>
    <property type="project" value="InterPro"/>
</dbReference>
<keyword evidence="8 13" id="KW-1133">Transmembrane helix</keyword>
<reference evidence="16" key="1">
    <citation type="submission" date="2018-11" db="EMBL/GenBank/DDBJ databases">
        <authorList>
            <person name="Alioto T."/>
            <person name="Alioto T."/>
        </authorList>
    </citation>
    <scope>NUCLEOTIDE SEQUENCE</scope>
</reference>
<evidence type="ECO:0000256" key="13">
    <source>
        <dbReference type="SAM" id="Phobius"/>
    </source>
</evidence>
<name>A0A8B6BP56_MYTGA</name>
<dbReference type="InterPro" id="IPR027359">
    <property type="entry name" value="Volt_channel_dom_sf"/>
</dbReference>